<organism evidence="2 3">
    <name type="scientific">Thelohanellus kitauei</name>
    <name type="common">Myxosporean</name>
    <dbReference type="NCBI Taxonomy" id="669202"/>
    <lineage>
        <taxon>Eukaryota</taxon>
        <taxon>Metazoa</taxon>
        <taxon>Cnidaria</taxon>
        <taxon>Myxozoa</taxon>
        <taxon>Myxosporea</taxon>
        <taxon>Bivalvulida</taxon>
        <taxon>Platysporina</taxon>
        <taxon>Myxobolidae</taxon>
        <taxon>Thelohanellus</taxon>
    </lineage>
</organism>
<feature type="transmembrane region" description="Helical" evidence="1">
    <location>
        <begin position="47"/>
        <end position="66"/>
    </location>
</feature>
<keyword evidence="1" id="KW-0812">Transmembrane</keyword>
<accession>A0A0C2N021</accession>
<dbReference type="EMBL" id="JWZT01003269">
    <property type="protein sequence ID" value="KII67227.1"/>
    <property type="molecule type" value="Genomic_DNA"/>
</dbReference>
<evidence type="ECO:0000256" key="1">
    <source>
        <dbReference type="SAM" id="Phobius"/>
    </source>
</evidence>
<keyword evidence="1" id="KW-0472">Membrane</keyword>
<protein>
    <submittedName>
        <fullName evidence="2">Uncharacterized protein</fullName>
    </submittedName>
</protein>
<keyword evidence="1" id="KW-1133">Transmembrane helix</keyword>
<proteinExistence type="predicted"/>
<name>A0A0C2N021_THEKT</name>
<dbReference type="AlphaFoldDB" id="A0A0C2N021"/>
<evidence type="ECO:0000313" key="2">
    <source>
        <dbReference type="EMBL" id="KII67227.1"/>
    </source>
</evidence>
<comment type="caution">
    <text evidence="2">The sequence shown here is derived from an EMBL/GenBank/DDBJ whole genome shotgun (WGS) entry which is preliminary data.</text>
</comment>
<sequence>MKEDEEVAEQRRKMQQIYKSCKEATSFIQLNSIEIHFKVKKTLAKLIILYGIFTILILVNTFNTFIDILKKTRCDRLIAKPGSPLALASQTKQQAPPRILNTHLPSGYLDTFLDSSEVLGCPHWSLLLLRHRSTAAVKPQVFDLELKQLWIKGSLGWQFSTVPTDAGIRDRNRDSGSLN</sequence>
<reference evidence="2 3" key="1">
    <citation type="journal article" date="2014" name="Genome Biol. Evol.">
        <title>The genome of the myxosporean Thelohanellus kitauei shows adaptations to nutrient acquisition within its fish host.</title>
        <authorList>
            <person name="Yang Y."/>
            <person name="Xiong J."/>
            <person name="Zhou Z."/>
            <person name="Huo F."/>
            <person name="Miao W."/>
            <person name="Ran C."/>
            <person name="Liu Y."/>
            <person name="Zhang J."/>
            <person name="Feng J."/>
            <person name="Wang M."/>
            <person name="Wang M."/>
            <person name="Wang L."/>
            <person name="Yao B."/>
        </authorList>
    </citation>
    <scope>NUCLEOTIDE SEQUENCE [LARGE SCALE GENOMIC DNA]</scope>
    <source>
        <strain evidence="2">Wuqing</strain>
    </source>
</reference>
<keyword evidence="3" id="KW-1185">Reference proteome</keyword>
<dbReference type="Proteomes" id="UP000031668">
    <property type="component" value="Unassembled WGS sequence"/>
</dbReference>
<gene>
    <name evidence="2" type="ORF">RF11_13863</name>
</gene>
<evidence type="ECO:0000313" key="3">
    <source>
        <dbReference type="Proteomes" id="UP000031668"/>
    </source>
</evidence>